<feature type="transmembrane region" description="Helical" evidence="6">
    <location>
        <begin position="120"/>
        <end position="143"/>
    </location>
</feature>
<keyword evidence="9" id="KW-1185">Reference proteome</keyword>
<dbReference type="InterPro" id="IPR050911">
    <property type="entry name" value="DRAM/TMEM150_Autophagy_Mod"/>
</dbReference>
<evidence type="ECO:0000313" key="8">
    <source>
        <dbReference type="Ensembl" id="ENSCMIP00000026115.1"/>
    </source>
</evidence>
<evidence type="ECO:0000313" key="9">
    <source>
        <dbReference type="Proteomes" id="UP000314986"/>
    </source>
</evidence>
<keyword evidence="4 6" id="KW-1133">Transmembrane helix</keyword>
<reference evidence="8" key="4">
    <citation type="submission" date="2025-08" db="UniProtKB">
        <authorList>
            <consortium name="Ensembl"/>
        </authorList>
    </citation>
    <scope>IDENTIFICATION</scope>
</reference>
<protein>
    <submittedName>
        <fullName evidence="8">DNA damage regulated autophagy modulator 1</fullName>
    </submittedName>
</protein>
<reference evidence="9" key="1">
    <citation type="journal article" date="2006" name="Science">
        <title>Ancient noncoding elements conserved in the human genome.</title>
        <authorList>
            <person name="Venkatesh B."/>
            <person name="Kirkness E.F."/>
            <person name="Loh Y.H."/>
            <person name="Halpern A.L."/>
            <person name="Lee A.P."/>
            <person name="Johnson J."/>
            <person name="Dandona N."/>
            <person name="Viswanathan L.D."/>
            <person name="Tay A."/>
            <person name="Venter J.C."/>
            <person name="Strausberg R.L."/>
            <person name="Brenner S."/>
        </authorList>
    </citation>
    <scope>NUCLEOTIDE SEQUENCE [LARGE SCALE GENOMIC DNA]</scope>
</reference>
<evidence type="ECO:0000256" key="5">
    <source>
        <dbReference type="ARBA" id="ARBA00023136"/>
    </source>
</evidence>
<dbReference type="GO" id="GO:0010506">
    <property type="term" value="P:regulation of autophagy"/>
    <property type="evidence" value="ECO:0007669"/>
    <property type="project" value="TreeGrafter"/>
</dbReference>
<comment type="similarity">
    <text evidence="2">Belongs to the DRAM/TMEM150 family.</text>
</comment>
<evidence type="ECO:0000256" key="3">
    <source>
        <dbReference type="ARBA" id="ARBA00022692"/>
    </source>
</evidence>
<evidence type="ECO:0000256" key="2">
    <source>
        <dbReference type="ARBA" id="ARBA00006565"/>
    </source>
</evidence>
<dbReference type="OrthoDB" id="191706at2759"/>
<dbReference type="InParanoid" id="A0A4W3IZS8"/>
<organism evidence="8 9">
    <name type="scientific">Callorhinchus milii</name>
    <name type="common">Ghost shark</name>
    <dbReference type="NCBI Taxonomy" id="7868"/>
    <lineage>
        <taxon>Eukaryota</taxon>
        <taxon>Metazoa</taxon>
        <taxon>Chordata</taxon>
        <taxon>Craniata</taxon>
        <taxon>Vertebrata</taxon>
        <taxon>Chondrichthyes</taxon>
        <taxon>Holocephali</taxon>
        <taxon>Chimaeriformes</taxon>
        <taxon>Callorhinchidae</taxon>
        <taxon>Callorhinchus</taxon>
    </lineage>
</organism>
<gene>
    <name evidence="8" type="primary">dram1</name>
</gene>
<feature type="transmembrane region" description="Helical" evidence="6">
    <location>
        <begin position="200"/>
        <end position="220"/>
    </location>
</feature>
<dbReference type="Pfam" id="PF10277">
    <property type="entry name" value="Frag1"/>
    <property type="match status" value="1"/>
</dbReference>
<comment type="subcellular location">
    <subcellularLocation>
        <location evidence="1">Endomembrane system</location>
        <topology evidence="1">Multi-pass membrane protein</topology>
    </subcellularLocation>
</comment>
<dbReference type="Ensembl" id="ENSCMIT00000026543.1">
    <property type="protein sequence ID" value="ENSCMIP00000026115.1"/>
    <property type="gene ID" value="ENSCMIG00000011465.1"/>
</dbReference>
<reference evidence="9" key="3">
    <citation type="journal article" date="2014" name="Nature">
        <title>Elephant shark genome provides unique insights into gnathostome evolution.</title>
        <authorList>
            <consortium name="International Elephant Shark Genome Sequencing Consortium"/>
            <person name="Venkatesh B."/>
            <person name="Lee A.P."/>
            <person name="Ravi V."/>
            <person name="Maurya A.K."/>
            <person name="Lian M.M."/>
            <person name="Swann J.B."/>
            <person name="Ohta Y."/>
            <person name="Flajnik M.F."/>
            <person name="Sutoh Y."/>
            <person name="Kasahara M."/>
            <person name="Hoon S."/>
            <person name="Gangu V."/>
            <person name="Roy S.W."/>
            <person name="Irimia M."/>
            <person name="Korzh V."/>
            <person name="Kondrychyn I."/>
            <person name="Lim Z.W."/>
            <person name="Tay B.H."/>
            <person name="Tohari S."/>
            <person name="Kong K.W."/>
            <person name="Ho S."/>
            <person name="Lorente-Galdos B."/>
            <person name="Quilez J."/>
            <person name="Marques-Bonet T."/>
            <person name="Raney B.J."/>
            <person name="Ingham P.W."/>
            <person name="Tay A."/>
            <person name="Hillier L.W."/>
            <person name="Minx P."/>
            <person name="Boehm T."/>
            <person name="Wilson R.K."/>
            <person name="Brenner S."/>
            <person name="Warren W.C."/>
        </authorList>
    </citation>
    <scope>NUCLEOTIDE SEQUENCE [LARGE SCALE GENOMIC DNA]</scope>
</reference>
<name>A0A4W3IZS8_CALMI</name>
<evidence type="ECO:0000259" key="7">
    <source>
        <dbReference type="Pfam" id="PF10277"/>
    </source>
</evidence>
<dbReference type="PANTHER" id="PTHR21324">
    <property type="entry name" value="FASTING-INDUCIBLE INTEGRAL MEMBRANE PROTEIN TM6P1-RELATED"/>
    <property type="match status" value="1"/>
</dbReference>
<feature type="domain" description="CWH43-like N-terminal" evidence="7">
    <location>
        <begin position="9"/>
        <end position="225"/>
    </location>
</feature>
<reference evidence="8" key="5">
    <citation type="submission" date="2025-09" db="UniProtKB">
        <authorList>
            <consortium name="Ensembl"/>
        </authorList>
    </citation>
    <scope>IDENTIFICATION</scope>
</reference>
<dbReference type="InterPro" id="IPR019402">
    <property type="entry name" value="CWH43_N"/>
</dbReference>
<dbReference type="CTD" id="55332"/>
<dbReference type="AlphaFoldDB" id="A0A4W3IZS8"/>
<dbReference type="PANTHER" id="PTHR21324:SF11">
    <property type="entry name" value="DNA DAMAGE-REGULATED AUTOPHAGY MODULATOR PROTEIN 1"/>
    <property type="match status" value="1"/>
</dbReference>
<dbReference type="GeneID" id="103179872"/>
<dbReference type="GO" id="GO:0005764">
    <property type="term" value="C:lysosome"/>
    <property type="evidence" value="ECO:0007669"/>
    <property type="project" value="TreeGrafter"/>
</dbReference>
<proteinExistence type="inferred from homology"/>
<evidence type="ECO:0000256" key="1">
    <source>
        <dbReference type="ARBA" id="ARBA00004127"/>
    </source>
</evidence>
<sequence>MLWCLVGTCYLPVGLFIWSCFAFIISYLIAVLTHHVAPLVPFISDTGTRIPERCVFGLMINISAFLGAATMYVRFKFLKALNKDSNLIITRLNNAGLGFGIIGCIGMCIVANFQETDMRIIHDIGAFLSFIMGTVHLVLQTVITCKMRPHCHSRLVCCFRLALSIISVASIIPMIVLYGLSYKTNATMKQGTKIHNFRTASAVFEWIVALSFNFFFLTYIREFQGFSFRMNAVLPQDD</sequence>
<feature type="transmembrane region" description="Helical" evidence="6">
    <location>
        <begin position="95"/>
        <end position="114"/>
    </location>
</feature>
<feature type="transmembrane region" description="Helical" evidence="6">
    <location>
        <begin position="155"/>
        <end position="180"/>
    </location>
</feature>
<dbReference type="Proteomes" id="UP000314986">
    <property type="component" value="Unassembled WGS sequence"/>
</dbReference>
<dbReference type="GeneTree" id="ENSGT01030000234578"/>
<evidence type="ECO:0000256" key="6">
    <source>
        <dbReference type="SAM" id="Phobius"/>
    </source>
</evidence>
<dbReference type="RefSeq" id="XP_007893564.1">
    <property type="nucleotide sequence ID" value="XM_007895373.2"/>
</dbReference>
<feature type="transmembrane region" description="Helical" evidence="6">
    <location>
        <begin position="55"/>
        <end position="75"/>
    </location>
</feature>
<keyword evidence="5 6" id="KW-0472">Membrane</keyword>
<dbReference type="GO" id="GO:0012505">
    <property type="term" value="C:endomembrane system"/>
    <property type="evidence" value="ECO:0007669"/>
    <property type="project" value="UniProtKB-SubCell"/>
</dbReference>
<feature type="transmembrane region" description="Helical" evidence="6">
    <location>
        <begin position="12"/>
        <end position="35"/>
    </location>
</feature>
<accession>A0A4W3IZS8</accession>
<evidence type="ECO:0000256" key="4">
    <source>
        <dbReference type="ARBA" id="ARBA00022989"/>
    </source>
</evidence>
<dbReference type="OMA" id="MQGMCFL"/>
<reference evidence="9" key="2">
    <citation type="journal article" date="2007" name="PLoS Biol.">
        <title>Survey sequencing and comparative analysis of the elephant shark (Callorhinchus milii) genome.</title>
        <authorList>
            <person name="Venkatesh B."/>
            <person name="Kirkness E.F."/>
            <person name="Loh Y.H."/>
            <person name="Halpern A.L."/>
            <person name="Lee A.P."/>
            <person name="Johnson J."/>
            <person name="Dandona N."/>
            <person name="Viswanathan L.D."/>
            <person name="Tay A."/>
            <person name="Venter J.C."/>
            <person name="Strausberg R.L."/>
            <person name="Brenner S."/>
        </authorList>
    </citation>
    <scope>NUCLEOTIDE SEQUENCE [LARGE SCALE GENOMIC DNA]</scope>
</reference>
<dbReference type="KEGG" id="cmk:103179872"/>
<keyword evidence="3 6" id="KW-0812">Transmembrane</keyword>